<dbReference type="EMBL" id="JABSTV010001251">
    <property type="protein sequence ID" value="KAH7952336.1"/>
    <property type="molecule type" value="Genomic_DNA"/>
</dbReference>
<reference evidence="2" key="2">
    <citation type="submission" date="2021-09" db="EMBL/GenBank/DDBJ databases">
        <authorList>
            <person name="Jia N."/>
            <person name="Wang J."/>
            <person name="Shi W."/>
            <person name="Du L."/>
            <person name="Sun Y."/>
            <person name="Zhan W."/>
            <person name="Jiang J."/>
            <person name="Wang Q."/>
            <person name="Zhang B."/>
            <person name="Ji P."/>
            <person name="Sakyi L.B."/>
            <person name="Cui X."/>
            <person name="Yuan T."/>
            <person name="Jiang B."/>
            <person name="Yang W."/>
            <person name="Lam T.T.-Y."/>
            <person name="Chang Q."/>
            <person name="Ding S."/>
            <person name="Wang X."/>
            <person name="Zhu J."/>
            <person name="Ruan X."/>
            <person name="Zhao L."/>
            <person name="Wei J."/>
            <person name="Que T."/>
            <person name="Du C."/>
            <person name="Cheng J."/>
            <person name="Dai P."/>
            <person name="Han X."/>
            <person name="Huang E."/>
            <person name="Gao Y."/>
            <person name="Liu J."/>
            <person name="Shao H."/>
            <person name="Ye R."/>
            <person name="Li L."/>
            <person name="Wei W."/>
            <person name="Wang X."/>
            <person name="Wang C."/>
            <person name="Huo Q."/>
            <person name="Li W."/>
            <person name="Guo W."/>
            <person name="Chen H."/>
            <person name="Chen S."/>
            <person name="Zhou L."/>
            <person name="Zhou L."/>
            <person name="Ni X."/>
            <person name="Tian J."/>
            <person name="Zhou Y."/>
            <person name="Sheng Y."/>
            <person name="Liu T."/>
            <person name="Pan Y."/>
            <person name="Xia L."/>
            <person name="Li J."/>
            <person name="Zhao F."/>
            <person name="Cao W."/>
        </authorList>
    </citation>
    <scope>NUCLEOTIDE SEQUENCE</scope>
    <source>
        <strain evidence="2">Rsan-2018</strain>
        <tissue evidence="2">Larvae</tissue>
    </source>
</reference>
<accession>A0A9D4PTN9</accession>
<proteinExistence type="predicted"/>
<feature type="region of interest" description="Disordered" evidence="1">
    <location>
        <begin position="243"/>
        <end position="275"/>
    </location>
</feature>
<keyword evidence="3" id="KW-1185">Reference proteome</keyword>
<organism evidence="2 3">
    <name type="scientific">Rhipicephalus sanguineus</name>
    <name type="common">Brown dog tick</name>
    <name type="synonym">Ixodes sanguineus</name>
    <dbReference type="NCBI Taxonomy" id="34632"/>
    <lineage>
        <taxon>Eukaryota</taxon>
        <taxon>Metazoa</taxon>
        <taxon>Ecdysozoa</taxon>
        <taxon>Arthropoda</taxon>
        <taxon>Chelicerata</taxon>
        <taxon>Arachnida</taxon>
        <taxon>Acari</taxon>
        <taxon>Parasitiformes</taxon>
        <taxon>Ixodida</taxon>
        <taxon>Ixodoidea</taxon>
        <taxon>Ixodidae</taxon>
        <taxon>Rhipicephalinae</taxon>
        <taxon>Rhipicephalus</taxon>
        <taxon>Rhipicephalus</taxon>
    </lineage>
</organism>
<evidence type="ECO:0008006" key="4">
    <source>
        <dbReference type="Google" id="ProtNLM"/>
    </source>
</evidence>
<dbReference type="Proteomes" id="UP000821837">
    <property type="component" value="Chromosome 5"/>
</dbReference>
<gene>
    <name evidence="2" type="ORF">HPB52_022010</name>
</gene>
<evidence type="ECO:0000313" key="2">
    <source>
        <dbReference type="EMBL" id="KAH7952336.1"/>
    </source>
</evidence>
<name>A0A9D4PTN9_RHISA</name>
<reference evidence="2" key="1">
    <citation type="journal article" date="2020" name="Cell">
        <title>Large-Scale Comparative Analyses of Tick Genomes Elucidate Their Genetic Diversity and Vector Capacities.</title>
        <authorList>
            <consortium name="Tick Genome and Microbiome Consortium (TIGMIC)"/>
            <person name="Jia N."/>
            <person name="Wang J."/>
            <person name="Shi W."/>
            <person name="Du L."/>
            <person name="Sun Y."/>
            <person name="Zhan W."/>
            <person name="Jiang J.F."/>
            <person name="Wang Q."/>
            <person name="Zhang B."/>
            <person name="Ji P."/>
            <person name="Bell-Sakyi L."/>
            <person name="Cui X.M."/>
            <person name="Yuan T.T."/>
            <person name="Jiang B.G."/>
            <person name="Yang W.F."/>
            <person name="Lam T.T."/>
            <person name="Chang Q.C."/>
            <person name="Ding S.J."/>
            <person name="Wang X.J."/>
            <person name="Zhu J.G."/>
            <person name="Ruan X.D."/>
            <person name="Zhao L."/>
            <person name="Wei J.T."/>
            <person name="Ye R.Z."/>
            <person name="Que T.C."/>
            <person name="Du C.H."/>
            <person name="Zhou Y.H."/>
            <person name="Cheng J.X."/>
            <person name="Dai P.F."/>
            <person name="Guo W.B."/>
            <person name="Han X.H."/>
            <person name="Huang E.J."/>
            <person name="Li L.F."/>
            <person name="Wei W."/>
            <person name="Gao Y.C."/>
            <person name="Liu J.Z."/>
            <person name="Shao H.Z."/>
            <person name="Wang X."/>
            <person name="Wang C.C."/>
            <person name="Yang T.C."/>
            <person name="Huo Q.B."/>
            <person name="Li W."/>
            <person name="Chen H.Y."/>
            <person name="Chen S.E."/>
            <person name="Zhou L.G."/>
            <person name="Ni X.B."/>
            <person name="Tian J.H."/>
            <person name="Sheng Y."/>
            <person name="Liu T."/>
            <person name="Pan Y.S."/>
            <person name="Xia L.Y."/>
            <person name="Li J."/>
            <person name="Zhao F."/>
            <person name="Cao W.C."/>
        </authorList>
    </citation>
    <scope>NUCLEOTIDE SEQUENCE</scope>
    <source>
        <strain evidence="2">Rsan-2018</strain>
    </source>
</reference>
<dbReference type="AlphaFoldDB" id="A0A9D4PTN9"/>
<evidence type="ECO:0000256" key="1">
    <source>
        <dbReference type="SAM" id="MobiDB-lite"/>
    </source>
</evidence>
<dbReference type="VEuPathDB" id="VectorBase:RSAN_028770"/>
<protein>
    <recommendedName>
        <fullName evidence="4">Tick transposon</fullName>
    </recommendedName>
</protein>
<sequence length="275" mass="29821">MSRGVSLSASVAFRLLPRPFPSYASSAVAFPCLIAQGSPGSFRFCRDDRTFLYVGKQEVEHRERAVLSPLLFNLAMMNLPFLLQEVEGVHHTLYADDITIWTNTGSPAQIEERLQEAALLVDTYATSCGPISLPSGPVPLIQDFRIIGLHLSSALYPQGTISSLRRTSEQVTRCPLRDRVPPVGSSVCDQSGPPCLTLLWPTSSPRTPARYSSPLRVEARAGPSHRHFQSPLCGPGGAQLLRGVAGSPSRHPTQSSVVDAFRAPPATQTLSQHNL</sequence>
<feature type="compositionally biased region" description="Polar residues" evidence="1">
    <location>
        <begin position="266"/>
        <end position="275"/>
    </location>
</feature>
<evidence type="ECO:0000313" key="3">
    <source>
        <dbReference type="Proteomes" id="UP000821837"/>
    </source>
</evidence>
<comment type="caution">
    <text evidence="2">The sequence shown here is derived from an EMBL/GenBank/DDBJ whole genome shotgun (WGS) entry which is preliminary data.</text>
</comment>